<dbReference type="PANTHER" id="PTHR30290">
    <property type="entry name" value="PERIPLASMIC BINDING COMPONENT OF ABC TRANSPORTER"/>
    <property type="match status" value="1"/>
</dbReference>
<accession>A0ABP8YV07</accession>
<protein>
    <submittedName>
        <fullName evidence="7">ABC transporter substrate-binding protein</fullName>
    </submittedName>
</protein>
<dbReference type="Pfam" id="PF00496">
    <property type="entry name" value="SBP_bac_5"/>
    <property type="match status" value="1"/>
</dbReference>
<comment type="similarity">
    <text evidence="2">Belongs to the bacterial solute-binding protein 5 family.</text>
</comment>
<dbReference type="InterPro" id="IPR030678">
    <property type="entry name" value="Peptide/Ni-bd"/>
</dbReference>
<dbReference type="PIRSF" id="PIRSF002741">
    <property type="entry name" value="MppA"/>
    <property type="match status" value="1"/>
</dbReference>
<feature type="chain" id="PRO_5047049811" evidence="5">
    <location>
        <begin position="20"/>
        <end position="529"/>
    </location>
</feature>
<dbReference type="Gene3D" id="3.90.76.10">
    <property type="entry name" value="Dipeptide-binding Protein, Domain 1"/>
    <property type="match status" value="1"/>
</dbReference>
<evidence type="ECO:0000259" key="6">
    <source>
        <dbReference type="Pfam" id="PF00496"/>
    </source>
</evidence>
<dbReference type="EMBL" id="BAABLP010000001">
    <property type="protein sequence ID" value="GAA4738291.1"/>
    <property type="molecule type" value="Genomic_DNA"/>
</dbReference>
<evidence type="ECO:0000313" key="8">
    <source>
        <dbReference type="Proteomes" id="UP001500121"/>
    </source>
</evidence>
<organism evidence="7 8">
    <name type="scientific">Amnibacterium soli</name>
    <dbReference type="NCBI Taxonomy" id="1282736"/>
    <lineage>
        <taxon>Bacteria</taxon>
        <taxon>Bacillati</taxon>
        <taxon>Actinomycetota</taxon>
        <taxon>Actinomycetes</taxon>
        <taxon>Micrococcales</taxon>
        <taxon>Microbacteriaceae</taxon>
        <taxon>Amnibacterium</taxon>
    </lineage>
</organism>
<evidence type="ECO:0000256" key="3">
    <source>
        <dbReference type="ARBA" id="ARBA00022448"/>
    </source>
</evidence>
<dbReference type="Gene3D" id="3.10.105.10">
    <property type="entry name" value="Dipeptide-binding Protein, Domain 3"/>
    <property type="match status" value="1"/>
</dbReference>
<dbReference type="CDD" id="cd08512">
    <property type="entry name" value="PBP2_NikA_DppA_OppA_like_7"/>
    <property type="match status" value="1"/>
</dbReference>
<dbReference type="RefSeq" id="WP_345479460.1">
    <property type="nucleotide sequence ID" value="NZ_BAABLP010000001.1"/>
</dbReference>
<evidence type="ECO:0000256" key="2">
    <source>
        <dbReference type="ARBA" id="ARBA00005695"/>
    </source>
</evidence>
<keyword evidence="8" id="KW-1185">Reference proteome</keyword>
<reference evidence="8" key="1">
    <citation type="journal article" date="2019" name="Int. J. Syst. Evol. Microbiol.">
        <title>The Global Catalogue of Microorganisms (GCM) 10K type strain sequencing project: providing services to taxonomists for standard genome sequencing and annotation.</title>
        <authorList>
            <consortium name="The Broad Institute Genomics Platform"/>
            <consortium name="The Broad Institute Genome Sequencing Center for Infectious Disease"/>
            <person name="Wu L."/>
            <person name="Ma J."/>
        </authorList>
    </citation>
    <scope>NUCLEOTIDE SEQUENCE [LARGE SCALE GENOMIC DNA]</scope>
    <source>
        <strain evidence="8">JCM 19015</strain>
    </source>
</reference>
<evidence type="ECO:0000256" key="4">
    <source>
        <dbReference type="ARBA" id="ARBA00022729"/>
    </source>
</evidence>
<proteinExistence type="inferred from homology"/>
<comment type="caution">
    <text evidence="7">The sequence shown here is derived from an EMBL/GenBank/DDBJ whole genome shotgun (WGS) entry which is preliminary data.</text>
</comment>
<feature type="domain" description="Solute-binding protein family 5" evidence="6">
    <location>
        <begin position="82"/>
        <end position="444"/>
    </location>
</feature>
<dbReference type="PROSITE" id="PS51257">
    <property type="entry name" value="PROKAR_LIPOPROTEIN"/>
    <property type="match status" value="1"/>
</dbReference>
<dbReference type="Gene3D" id="3.40.190.10">
    <property type="entry name" value="Periplasmic binding protein-like II"/>
    <property type="match status" value="1"/>
</dbReference>
<dbReference type="SUPFAM" id="SSF53850">
    <property type="entry name" value="Periplasmic binding protein-like II"/>
    <property type="match status" value="1"/>
</dbReference>
<dbReference type="InterPro" id="IPR039424">
    <property type="entry name" value="SBP_5"/>
</dbReference>
<dbReference type="Proteomes" id="UP001500121">
    <property type="component" value="Unassembled WGS sequence"/>
</dbReference>
<comment type="subcellular location">
    <subcellularLocation>
        <location evidence="1">Cell envelope</location>
    </subcellularLocation>
</comment>
<evidence type="ECO:0000313" key="7">
    <source>
        <dbReference type="EMBL" id="GAA4738291.1"/>
    </source>
</evidence>
<keyword evidence="4 5" id="KW-0732">Signal</keyword>
<sequence>MKHLPARLTAMTATAAAVALIVSGCSSSTGGGQSTGDKTLVVDNAFDLKTSDPARAFELTGSIVDKALYETALTFEGSDVTKPVPQLTTYKMSDDEKTITLTLNGKHVFASGNPVTIDDIVWSYKRVQGIAGNPSFLLSNLSTGKPFAIAKTSDTTMTITDTQANPALPTILPNPSLGVLDSKTLQAHGGTTDKSDGAESYLNATSAGSGPYALSSYNATSKVVFKRNPKYVGDKPAYGRIVLQNVKGPSQKIDVQGGQAQLALNLNAQQVNGLGSGDIKVIKTPSANVGYLWLKQNAGVSGGVTDEPDFVKAVRHAIDYKAIQTIAGSGSTQPGGIVPSQFLGSLATDENNTTDVAAAKSDLSAAKYSGQSITLSYPTDAALDGVSFADMAQSIQSDLKAAGIAVKLNGLPIATLLDSYRAGKLQAGLMYWGPDFPDPSDYLTFSPGEGLGLRAGWAKDMAPEVTKAKEAAIAAQGDERAAAYQAWQKAANADGAFVPLVQAAKYAVTNGVGGVTQNAIWTVDLATIE</sequence>
<name>A0ABP8YV07_9MICO</name>
<gene>
    <name evidence="7" type="ORF">GCM10025783_06070</name>
</gene>
<feature type="signal peptide" evidence="5">
    <location>
        <begin position="1"/>
        <end position="19"/>
    </location>
</feature>
<evidence type="ECO:0000256" key="5">
    <source>
        <dbReference type="SAM" id="SignalP"/>
    </source>
</evidence>
<dbReference type="PANTHER" id="PTHR30290:SF10">
    <property type="entry name" value="PERIPLASMIC OLIGOPEPTIDE-BINDING PROTEIN-RELATED"/>
    <property type="match status" value="1"/>
</dbReference>
<keyword evidence="3" id="KW-0813">Transport</keyword>
<evidence type="ECO:0000256" key="1">
    <source>
        <dbReference type="ARBA" id="ARBA00004196"/>
    </source>
</evidence>
<dbReference type="InterPro" id="IPR000914">
    <property type="entry name" value="SBP_5_dom"/>
</dbReference>